<organism evidence="9 10">
    <name type="scientific">Flaviramulus basaltis</name>
    <dbReference type="NCBI Taxonomy" id="369401"/>
    <lineage>
        <taxon>Bacteria</taxon>
        <taxon>Pseudomonadati</taxon>
        <taxon>Bacteroidota</taxon>
        <taxon>Flavobacteriia</taxon>
        <taxon>Flavobacteriales</taxon>
        <taxon>Flavobacteriaceae</taxon>
        <taxon>Flaviramulus</taxon>
    </lineage>
</organism>
<feature type="transmembrane region" description="Helical" evidence="8">
    <location>
        <begin position="73"/>
        <end position="91"/>
    </location>
</feature>
<keyword evidence="5 8" id="KW-0812">Transmembrane</keyword>
<dbReference type="GO" id="GO:0015556">
    <property type="term" value="F:C4-dicarboxylate transmembrane transporter activity"/>
    <property type="evidence" value="ECO:0007669"/>
    <property type="project" value="InterPro"/>
</dbReference>
<evidence type="ECO:0000313" key="10">
    <source>
        <dbReference type="Proteomes" id="UP000182544"/>
    </source>
</evidence>
<protein>
    <submittedName>
        <fullName evidence="9">C4-dicarboxylate transporter, DcuC family</fullName>
    </submittedName>
</protein>
<comment type="subcellular location">
    <subcellularLocation>
        <location evidence="1">Cell membrane</location>
        <topology evidence="1">Multi-pass membrane protein</topology>
    </subcellularLocation>
</comment>
<evidence type="ECO:0000256" key="5">
    <source>
        <dbReference type="ARBA" id="ARBA00022692"/>
    </source>
</evidence>
<feature type="transmembrane region" description="Helical" evidence="8">
    <location>
        <begin position="273"/>
        <end position="292"/>
    </location>
</feature>
<feature type="transmembrane region" description="Helical" evidence="8">
    <location>
        <begin position="27"/>
        <end position="44"/>
    </location>
</feature>
<dbReference type="NCBIfam" id="NF037994">
    <property type="entry name" value="DcuC_1"/>
    <property type="match status" value="1"/>
</dbReference>
<evidence type="ECO:0000313" key="9">
    <source>
        <dbReference type="EMBL" id="SFZ95128.1"/>
    </source>
</evidence>
<evidence type="ECO:0000256" key="6">
    <source>
        <dbReference type="ARBA" id="ARBA00022989"/>
    </source>
</evidence>
<name>A0A1K2ISG7_9FLAO</name>
<dbReference type="NCBIfam" id="TIGR00771">
    <property type="entry name" value="DcuC"/>
    <property type="match status" value="1"/>
</dbReference>
<comment type="similarity">
    <text evidence="2">Belongs to the DcuC/DcuD transporter (TC 2.A.61) family.</text>
</comment>
<dbReference type="PANTHER" id="PTHR42002:SF2">
    <property type="entry name" value="ANAEROBIC C4-DICARBOXYLATE TRANSPORTER DCUC-RELATED"/>
    <property type="match status" value="1"/>
</dbReference>
<evidence type="ECO:0000256" key="7">
    <source>
        <dbReference type="ARBA" id="ARBA00023136"/>
    </source>
</evidence>
<feature type="transmembrane region" description="Helical" evidence="8">
    <location>
        <begin position="116"/>
        <end position="147"/>
    </location>
</feature>
<reference evidence="9 10" key="1">
    <citation type="submission" date="2016-10" db="EMBL/GenBank/DDBJ databases">
        <authorList>
            <person name="de Groot N.N."/>
        </authorList>
    </citation>
    <scope>NUCLEOTIDE SEQUENCE [LARGE SCALE GENOMIC DNA]</scope>
    <source>
        <strain evidence="9 10">DSM 18180</strain>
    </source>
</reference>
<keyword evidence="7 8" id="KW-0472">Membrane</keyword>
<feature type="transmembrane region" description="Helical" evidence="8">
    <location>
        <begin position="350"/>
        <end position="370"/>
    </location>
</feature>
<dbReference type="InterPro" id="IPR004669">
    <property type="entry name" value="C4_dicarb_anaerob_car"/>
</dbReference>
<feature type="transmembrane region" description="Helical" evidence="8">
    <location>
        <begin position="159"/>
        <end position="180"/>
    </location>
</feature>
<dbReference type="RefSeq" id="WP_072403725.1">
    <property type="nucleotide sequence ID" value="NZ_FPKV01000008.1"/>
</dbReference>
<dbReference type="Pfam" id="PF03606">
    <property type="entry name" value="DcuC"/>
    <property type="match status" value="1"/>
</dbReference>
<dbReference type="OrthoDB" id="1674075at2"/>
<keyword evidence="10" id="KW-1185">Reference proteome</keyword>
<dbReference type="PANTHER" id="PTHR42002">
    <property type="entry name" value="ANAEROBIC C4-DICARBOXYLATE TRANSPORTER DCUC-RELATED"/>
    <property type="match status" value="1"/>
</dbReference>
<feature type="transmembrane region" description="Helical" evidence="8">
    <location>
        <begin position="411"/>
        <end position="432"/>
    </location>
</feature>
<dbReference type="AlphaFoldDB" id="A0A1K2ISG7"/>
<accession>A0A1K2ISG7</accession>
<keyword evidence="6 8" id="KW-1133">Transmembrane helix</keyword>
<evidence type="ECO:0000256" key="1">
    <source>
        <dbReference type="ARBA" id="ARBA00004651"/>
    </source>
</evidence>
<feature type="transmembrane region" description="Helical" evidence="8">
    <location>
        <begin position="200"/>
        <end position="221"/>
    </location>
</feature>
<proteinExistence type="inferred from homology"/>
<evidence type="ECO:0000256" key="3">
    <source>
        <dbReference type="ARBA" id="ARBA00022448"/>
    </source>
</evidence>
<gene>
    <name evidence="9" type="ORF">SAMN05428642_1088</name>
</gene>
<feature type="transmembrane region" description="Helical" evidence="8">
    <location>
        <begin position="438"/>
        <end position="453"/>
    </location>
</feature>
<evidence type="ECO:0000256" key="8">
    <source>
        <dbReference type="SAM" id="Phobius"/>
    </source>
</evidence>
<dbReference type="GO" id="GO:0005886">
    <property type="term" value="C:plasma membrane"/>
    <property type="evidence" value="ECO:0007669"/>
    <property type="project" value="UniProtKB-SubCell"/>
</dbReference>
<dbReference type="InterPro" id="IPR018385">
    <property type="entry name" value="C4_dicarb_anaerob_car-like"/>
</dbReference>
<evidence type="ECO:0000256" key="2">
    <source>
        <dbReference type="ARBA" id="ARBA00005275"/>
    </source>
</evidence>
<dbReference type="STRING" id="369401.SAMN05428642_1088"/>
<dbReference type="EMBL" id="FPKV01000008">
    <property type="protein sequence ID" value="SFZ95128.1"/>
    <property type="molecule type" value="Genomic_DNA"/>
</dbReference>
<feature type="transmembrane region" description="Helical" evidence="8">
    <location>
        <begin position="242"/>
        <end position="267"/>
    </location>
</feature>
<evidence type="ECO:0000256" key="4">
    <source>
        <dbReference type="ARBA" id="ARBA00022475"/>
    </source>
</evidence>
<keyword evidence="3" id="KW-0813">Transport</keyword>
<sequence>MIFLGPILSLLFIVVTARLLLKKYHPHAVLLISGLLMLVVALIIDHKMPVLNDSTGFSGFDLFRYIKESFSETNAGVGLMIMAIGGFVAYIDKIGASNALVYVAMKPLKLFKSRPYIAASLVIPIGQILFVAIPSAAGLGLLLMASLFPILTNLGVSKLSAVSVITATTAFGIGPASAITASSTEIIGVDTISFFLNNQIPLVIPLSIVMMITYYFVNRYFDSKNKLNKKDILKVEEKPLNVPLVYALIPILPIILLIAFSEIFSLFSTPISLDTTTAMFISLFIALVFELVRTKSLKAVFESLKIFWGGMGNIFKSVVTLIIAADIFAKGLISLGFIDGLIDVSQNLGFNAIGISIVMTVMIFLASMLMGSGNASFFAFGPLVPKIATKLGVDSTSIILPMQLSASMGRAVSPVSGVLIAVSEIAGVTTLAIVKRNLIPLTVALIIMLCYHFI</sequence>
<dbReference type="Proteomes" id="UP000182544">
    <property type="component" value="Unassembled WGS sequence"/>
</dbReference>
<keyword evidence="4" id="KW-1003">Cell membrane</keyword>
<feature type="transmembrane region" description="Helical" evidence="8">
    <location>
        <begin position="313"/>
        <end position="338"/>
    </location>
</feature>